<evidence type="ECO:0000313" key="12">
    <source>
        <dbReference type="EMBL" id="MCM1992562.1"/>
    </source>
</evidence>
<comment type="subunit">
    <text evidence="3 11">Homodimer.</text>
</comment>
<feature type="binding site" evidence="11">
    <location>
        <position position="412"/>
    </location>
    <ligand>
        <name>substrate</name>
    </ligand>
</feature>
<evidence type="ECO:0000256" key="6">
    <source>
        <dbReference type="ARBA" id="ARBA00022679"/>
    </source>
</evidence>
<feature type="binding site" evidence="11">
    <location>
        <position position="53"/>
    </location>
    <ligand>
        <name>substrate</name>
    </ligand>
</feature>
<feature type="modified residue" description="N6-(pyridoxal phosphate)lysine" evidence="11">
    <location>
        <position position="281"/>
    </location>
</feature>
<dbReference type="Gene3D" id="3.40.640.10">
    <property type="entry name" value="Type I PLP-dependent aspartate aminotransferase-like (Major domain)"/>
    <property type="match status" value="1"/>
</dbReference>
<dbReference type="InterPro" id="IPR015421">
    <property type="entry name" value="PyrdxlP-dep_Trfase_major"/>
</dbReference>
<dbReference type="NCBIfam" id="NF004624">
    <property type="entry name" value="PRK05964.1"/>
    <property type="match status" value="1"/>
</dbReference>
<dbReference type="InterPro" id="IPR049704">
    <property type="entry name" value="Aminotrans_3_PPA_site"/>
</dbReference>
<keyword evidence="4 11" id="KW-0963">Cytoplasm</keyword>
<dbReference type="GO" id="GO:0030170">
    <property type="term" value="F:pyridoxal phosphate binding"/>
    <property type="evidence" value="ECO:0007669"/>
    <property type="project" value="UniProtKB-UniRule"/>
</dbReference>
<keyword evidence="5 11" id="KW-0032">Aminotransferase</keyword>
<dbReference type="PANTHER" id="PTHR42684">
    <property type="entry name" value="ADENOSYLMETHIONINE-8-AMINO-7-OXONONANOATE AMINOTRANSFERASE"/>
    <property type="match status" value="1"/>
</dbReference>
<evidence type="ECO:0000256" key="10">
    <source>
        <dbReference type="ARBA" id="ARBA00060970"/>
    </source>
</evidence>
<reference evidence="12" key="2">
    <citation type="submission" date="2021-04" db="EMBL/GenBank/DDBJ databases">
        <authorList>
            <person name="Dong X."/>
        </authorList>
    </citation>
    <scope>NUCLEOTIDE SEQUENCE</scope>
    <source>
        <strain evidence="12">ZWT</strain>
    </source>
</reference>
<sequence length="448" mass="51171">MKSYQEKDLKYIWHPCSQMKDYEEFPSVIVERGKGAYVYDLNGKSYMDAVSSWWVNLFGHSNERINRAIKNQMDNIEHVIFANFSHKSAIDFAERIVKISPEGLNKVFFSDNGSSAIEIALKMSFHSHMLRGKADKKRFVALSSAYHGETLGALSVGGLDLYSEVYKPMLLNTFRIENPDCYRCKYNKHRDSCKAECFEDMEKVIVENHREITAVIVEPMVQGAAGMKMYSPAYLKKLRKICDEYDIHLIADEIAVGFGRTGKMFACEHAEISPDFMAISKGVSGGYMAMSAVLTTDEIYDAFYADYSEARAFIHSHTYSGNALACAAACEVLDIFEEEDILKKNEVKSKKIKELALKRVKGNPYIGEYRQLGMIGAIELVEDKVSKKQFDWKKRVGYDIYKIAMSKGLVLRPIANVLYFMPPYIIDDKDIDFMVNTAFDSIEEYFRK</sequence>
<evidence type="ECO:0000256" key="7">
    <source>
        <dbReference type="ARBA" id="ARBA00022691"/>
    </source>
</evidence>
<dbReference type="SUPFAM" id="SSF53383">
    <property type="entry name" value="PLP-dependent transferases"/>
    <property type="match status" value="1"/>
</dbReference>
<keyword evidence="7 11" id="KW-0949">S-adenosyl-L-methionine</keyword>
<organism evidence="12 13">
    <name type="scientific">Oceanirhabdus seepicola</name>
    <dbReference type="NCBI Taxonomy" id="2828781"/>
    <lineage>
        <taxon>Bacteria</taxon>
        <taxon>Bacillati</taxon>
        <taxon>Bacillota</taxon>
        <taxon>Clostridia</taxon>
        <taxon>Eubacteriales</taxon>
        <taxon>Clostridiaceae</taxon>
        <taxon>Oceanirhabdus</taxon>
    </lineage>
</organism>
<evidence type="ECO:0000256" key="5">
    <source>
        <dbReference type="ARBA" id="ARBA00022576"/>
    </source>
</evidence>
<feature type="binding site" evidence="11">
    <location>
        <position position="252"/>
    </location>
    <ligand>
        <name>pyridoxal 5'-phosphate</name>
        <dbReference type="ChEBI" id="CHEBI:597326"/>
    </ligand>
</feature>
<gene>
    <name evidence="11 12" type="primary">bioA</name>
    <name evidence="12" type="ORF">KDK92_22845</name>
</gene>
<comment type="similarity">
    <text evidence="10 11">Belongs to the class-III pyridoxal-phosphate-dependent aminotransferase family. BioA subfamily.</text>
</comment>
<dbReference type="CDD" id="cd00610">
    <property type="entry name" value="OAT_like"/>
    <property type="match status" value="1"/>
</dbReference>
<proteinExistence type="inferred from homology"/>
<evidence type="ECO:0000256" key="4">
    <source>
        <dbReference type="ARBA" id="ARBA00022490"/>
    </source>
</evidence>
<comment type="function">
    <text evidence="11">Catalyzes the transfer of the alpha-amino group from S-adenosyl-L-methionine (SAM) to 7-keto-8-aminopelargonic acid (KAPA) to form 7,8-diaminopelargonic acid (DAPA). It is the only aminotransferase known to utilize SAM as an amino donor.</text>
</comment>
<dbReference type="NCBIfam" id="TIGR00508">
    <property type="entry name" value="bioA"/>
    <property type="match status" value="1"/>
</dbReference>
<evidence type="ECO:0000313" key="13">
    <source>
        <dbReference type="Proteomes" id="UP001056429"/>
    </source>
</evidence>
<evidence type="ECO:0000256" key="8">
    <source>
        <dbReference type="ARBA" id="ARBA00022756"/>
    </source>
</evidence>
<dbReference type="Pfam" id="PF00202">
    <property type="entry name" value="Aminotran_3"/>
    <property type="match status" value="1"/>
</dbReference>
<comment type="catalytic activity">
    <reaction evidence="11">
        <text>(8S)-8-amino-7-oxononanoate + S-adenosyl-L-methionine = S-adenosyl-4-methylsulfanyl-2-oxobutanoate + (7R,8S)-7,8-diammoniononanoate</text>
        <dbReference type="Rhea" id="RHEA:16861"/>
        <dbReference type="ChEBI" id="CHEBI:16490"/>
        <dbReference type="ChEBI" id="CHEBI:59789"/>
        <dbReference type="ChEBI" id="CHEBI:149468"/>
        <dbReference type="ChEBI" id="CHEBI:149469"/>
        <dbReference type="EC" id="2.6.1.62"/>
    </reaction>
</comment>
<evidence type="ECO:0000256" key="3">
    <source>
        <dbReference type="ARBA" id="ARBA00011738"/>
    </source>
</evidence>
<dbReference type="EMBL" id="JAGSOJ010000006">
    <property type="protein sequence ID" value="MCM1992562.1"/>
    <property type="molecule type" value="Genomic_DNA"/>
</dbReference>
<feature type="binding site" evidence="11">
    <location>
        <position position="146"/>
    </location>
    <ligand>
        <name>substrate</name>
    </ligand>
</feature>
<dbReference type="Proteomes" id="UP001056429">
    <property type="component" value="Unassembled WGS sequence"/>
</dbReference>
<dbReference type="InterPro" id="IPR005815">
    <property type="entry name" value="BioA"/>
</dbReference>
<feature type="binding site" evidence="11">
    <location>
        <position position="281"/>
    </location>
    <ligand>
        <name>substrate</name>
    </ligand>
</feature>
<keyword evidence="13" id="KW-1185">Reference proteome</keyword>
<dbReference type="HAMAP" id="MF_00834">
    <property type="entry name" value="BioA"/>
    <property type="match status" value="1"/>
</dbReference>
<dbReference type="FunFam" id="3.40.640.10:FF:000078">
    <property type="entry name" value="Adenosylmethionine-8-amino-7-oxononanoate aminotransferase"/>
    <property type="match status" value="1"/>
</dbReference>
<evidence type="ECO:0000256" key="9">
    <source>
        <dbReference type="ARBA" id="ARBA00022898"/>
    </source>
</evidence>
<comment type="pathway">
    <text evidence="11">Cofactor biosynthesis; biotin biosynthesis; 7,8-diaminononanoate from 8-amino-7-oxononanoate (SAM route): step 1/1.</text>
</comment>
<comment type="caution">
    <text evidence="12">The sequence shown here is derived from an EMBL/GenBank/DDBJ whole genome shotgun (WGS) entry which is preliminary data.</text>
</comment>
<comment type="subcellular location">
    <subcellularLocation>
        <location evidence="2 11">Cytoplasm</location>
    </subcellularLocation>
</comment>
<keyword evidence="9 11" id="KW-0663">Pyridoxal phosphate</keyword>
<dbReference type="GO" id="GO:0004015">
    <property type="term" value="F:adenosylmethionine-8-amino-7-oxononanoate transaminase activity"/>
    <property type="evidence" value="ECO:0007669"/>
    <property type="project" value="UniProtKB-UniRule"/>
</dbReference>
<dbReference type="EC" id="2.6.1.62" evidence="11"/>
<feature type="site" description="Participates in the substrate recognition with KAPA and in a stacking interaction with the adenine ring of SAM" evidence="11">
    <location>
        <position position="16"/>
    </location>
</feature>
<dbReference type="PANTHER" id="PTHR42684:SF17">
    <property type="entry name" value="ADENOSYLMETHIONINE-8-AMINO-7-OXONONANOATE AMINOTRANSFERASE"/>
    <property type="match status" value="1"/>
</dbReference>
<evidence type="ECO:0000256" key="11">
    <source>
        <dbReference type="HAMAP-Rule" id="MF_00834"/>
    </source>
</evidence>
<reference evidence="12" key="1">
    <citation type="journal article" date="2021" name="mSystems">
        <title>Bacteria and Archaea Synergistically Convert Glycine Betaine to Biogenic Methane in the Formosa Cold Seep of the South China Sea.</title>
        <authorList>
            <person name="Li L."/>
            <person name="Zhang W."/>
            <person name="Zhang S."/>
            <person name="Song L."/>
            <person name="Sun Q."/>
            <person name="Zhang H."/>
            <person name="Xiang H."/>
            <person name="Dong X."/>
        </authorList>
    </citation>
    <scope>NUCLEOTIDE SEQUENCE</scope>
    <source>
        <strain evidence="12">ZWT</strain>
    </source>
</reference>
<dbReference type="GO" id="GO:0005737">
    <property type="term" value="C:cytoplasm"/>
    <property type="evidence" value="ECO:0007669"/>
    <property type="project" value="UniProtKB-SubCell"/>
</dbReference>
<dbReference type="PROSITE" id="PS00600">
    <property type="entry name" value="AA_TRANSFER_CLASS_3"/>
    <property type="match status" value="1"/>
</dbReference>
<comment type="cofactor">
    <cofactor evidence="1 11">
        <name>pyridoxal 5'-phosphate</name>
        <dbReference type="ChEBI" id="CHEBI:597326"/>
    </cofactor>
</comment>
<dbReference type="InterPro" id="IPR015422">
    <property type="entry name" value="PyrdxlP-dep_Trfase_small"/>
</dbReference>
<dbReference type="InterPro" id="IPR005814">
    <property type="entry name" value="Aminotrans_3"/>
</dbReference>
<feature type="binding site" evidence="11">
    <location>
        <position position="316"/>
    </location>
    <ligand>
        <name>substrate</name>
    </ligand>
</feature>
<dbReference type="PIRSF" id="PIRSF000521">
    <property type="entry name" value="Transaminase_4ab_Lys_Orn"/>
    <property type="match status" value="1"/>
</dbReference>
<accession>A0A9J6P6T0</accession>
<dbReference type="RefSeq" id="WP_250861726.1">
    <property type="nucleotide sequence ID" value="NZ_JAGSOJ010000006.1"/>
</dbReference>
<keyword evidence="8 11" id="KW-0093">Biotin biosynthesis</keyword>
<evidence type="ECO:0000256" key="2">
    <source>
        <dbReference type="ARBA" id="ARBA00004496"/>
    </source>
</evidence>
<dbReference type="AlphaFoldDB" id="A0A9J6P6T0"/>
<dbReference type="GO" id="GO:0009102">
    <property type="term" value="P:biotin biosynthetic process"/>
    <property type="evidence" value="ECO:0007669"/>
    <property type="project" value="UniProtKB-UniRule"/>
</dbReference>
<dbReference type="Gene3D" id="3.90.1150.10">
    <property type="entry name" value="Aspartate Aminotransferase, domain 1"/>
    <property type="match status" value="1"/>
</dbReference>
<name>A0A9J6P6T0_9CLOT</name>
<protein>
    <recommendedName>
        <fullName evidence="11">Adenosylmethionine-8-amino-7-oxononanoate aminotransferase</fullName>
        <ecNumber evidence="11">2.6.1.62</ecNumber>
    </recommendedName>
    <alternativeName>
        <fullName evidence="11">7,8-diamino-pelargonic acid aminotransferase</fullName>
        <shortName evidence="11">DAPA AT</shortName>
        <shortName evidence="11">DAPA aminotransferase</shortName>
    </alternativeName>
    <alternativeName>
        <fullName evidence="11">7,8-diaminononanoate synthase</fullName>
        <shortName evidence="11">DANS</shortName>
    </alternativeName>
    <alternativeName>
        <fullName evidence="11">Diaminopelargonic acid synthase</fullName>
    </alternativeName>
</protein>
<keyword evidence="6 11" id="KW-0808">Transferase</keyword>
<dbReference type="InterPro" id="IPR015424">
    <property type="entry name" value="PyrdxlP-dep_Trfase"/>
</dbReference>
<feature type="binding site" evidence="11">
    <location>
        <begin position="113"/>
        <end position="114"/>
    </location>
    <ligand>
        <name>pyridoxal 5'-phosphate</name>
        <dbReference type="ChEBI" id="CHEBI:597326"/>
    </ligand>
</feature>
<evidence type="ECO:0000256" key="1">
    <source>
        <dbReference type="ARBA" id="ARBA00001933"/>
    </source>
</evidence>
<feature type="binding site" evidence="11">
    <location>
        <begin position="317"/>
        <end position="318"/>
    </location>
    <ligand>
        <name>pyridoxal 5'-phosphate</name>
        <dbReference type="ChEBI" id="CHEBI:597326"/>
    </ligand>
</feature>